<feature type="compositionally biased region" description="Low complexity" evidence="2">
    <location>
        <begin position="324"/>
        <end position="341"/>
    </location>
</feature>
<dbReference type="EMBL" id="QPFP01000004">
    <property type="protein sequence ID" value="TEB37461.1"/>
    <property type="molecule type" value="Genomic_DNA"/>
</dbReference>
<keyword evidence="1" id="KW-0175">Coiled coil</keyword>
<reference evidence="3 4" key="1">
    <citation type="journal article" date="2019" name="Nat. Ecol. Evol.">
        <title>Megaphylogeny resolves global patterns of mushroom evolution.</title>
        <authorList>
            <person name="Varga T."/>
            <person name="Krizsan K."/>
            <person name="Foldi C."/>
            <person name="Dima B."/>
            <person name="Sanchez-Garcia M."/>
            <person name="Sanchez-Ramirez S."/>
            <person name="Szollosi G.J."/>
            <person name="Szarkandi J.G."/>
            <person name="Papp V."/>
            <person name="Albert L."/>
            <person name="Andreopoulos W."/>
            <person name="Angelini C."/>
            <person name="Antonin V."/>
            <person name="Barry K.W."/>
            <person name="Bougher N.L."/>
            <person name="Buchanan P."/>
            <person name="Buyck B."/>
            <person name="Bense V."/>
            <person name="Catcheside P."/>
            <person name="Chovatia M."/>
            <person name="Cooper J."/>
            <person name="Damon W."/>
            <person name="Desjardin D."/>
            <person name="Finy P."/>
            <person name="Geml J."/>
            <person name="Haridas S."/>
            <person name="Hughes K."/>
            <person name="Justo A."/>
            <person name="Karasinski D."/>
            <person name="Kautmanova I."/>
            <person name="Kiss B."/>
            <person name="Kocsube S."/>
            <person name="Kotiranta H."/>
            <person name="LaButti K.M."/>
            <person name="Lechner B.E."/>
            <person name="Liimatainen K."/>
            <person name="Lipzen A."/>
            <person name="Lukacs Z."/>
            <person name="Mihaltcheva S."/>
            <person name="Morgado L.N."/>
            <person name="Niskanen T."/>
            <person name="Noordeloos M.E."/>
            <person name="Ohm R.A."/>
            <person name="Ortiz-Santana B."/>
            <person name="Ovrebo C."/>
            <person name="Racz N."/>
            <person name="Riley R."/>
            <person name="Savchenko A."/>
            <person name="Shiryaev A."/>
            <person name="Soop K."/>
            <person name="Spirin V."/>
            <person name="Szebenyi C."/>
            <person name="Tomsovsky M."/>
            <person name="Tulloss R.E."/>
            <person name="Uehling J."/>
            <person name="Grigoriev I.V."/>
            <person name="Vagvolgyi C."/>
            <person name="Papp T."/>
            <person name="Martin F.M."/>
            <person name="Miettinen O."/>
            <person name="Hibbett D.S."/>
            <person name="Nagy L.G."/>
        </authorList>
    </citation>
    <scope>NUCLEOTIDE SEQUENCE [LARGE SCALE GENOMIC DNA]</scope>
    <source>
        <strain evidence="3 4">FP101781</strain>
    </source>
</reference>
<comment type="caution">
    <text evidence="3">The sequence shown here is derived from an EMBL/GenBank/DDBJ whole genome shotgun (WGS) entry which is preliminary data.</text>
</comment>
<feature type="region of interest" description="Disordered" evidence="2">
    <location>
        <begin position="273"/>
        <end position="436"/>
    </location>
</feature>
<feature type="coiled-coil region" evidence="1">
    <location>
        <begin position="108"/>
        <end position="226"/>
    </location>
</feature>
<organism evidence="3 4">
    <name type="scientific">Coprinellus micaceus</name>
    <name type="common">Glistening ink-cap mushroom</name>
    <name type="synonym">Coprinus micaceus</name>
    <dbReference type="NCBI Taxonomy" id="71717"/>
    <lineage>
        <taxon>Eukaryota</taxon>
        <taxon>Fungi</taxon>
        <taxon>Dikarya</taxon>
        <taxon>Basidiomycota</taxon>
        <taxon>Agaricomycotina</taxon>
        <taxon>Agaricomycetes</taxon>
        <taxon>Agaricomycetidae</taxon>
        <taxon>Agaricales</taxon>
        <taxon>Agaricineae</taxon>
        <taxon>Psathyrellaceae</taxon>
        <taxon>Coprinellus</taxon>
    </lineage>
</organism>
<accession>A0A4Y7TU08</accession>
<feature type="region of interest" description="Disordered" evidence="2">
    <location>
        <begin position="665"/>
        <end position="693"/>
    </location>
</feature>
<feature type="compositionally biased region" description="Pro residues" evidence="2">
    <location>
        <begin position="306"/>
        <end position="323"/>
    </location>
</feature>
<dbReference type="Proteomes" id="UP000298030">
    <property type="component" value="Unassembled WGS sequence"/>
</dbReference>
<evidence type="ECO:0000256" key="1">
    <source>
        <dbReference type="SAM" id="Coils"/>
    </source>
</evidence>
<dbReference type="STRING" id="71717.A0A4Y7TU08"/>
<dbReference type="AlphaFoldDB" id="A0A4Y7TU08"/>
<dbReference type="OrthoDB" id="3008370at2759"/>
<proteinExistence type="predicted"/>
<keyword evidence="4" id="KW-1185">Reference proteome</keyword>
<evidence type="ECO:0000256" key="2">
    <source>
        <dbReference type="SAM" id="MobiDB-lite"/>
    </source>
</evidence>
<feature type="compositionally biased region" description="Polar residues" evidence="2">
    <location>
        <begin position="281"/>
        <end position="291"/>
    </location>
</feature>
<name>A0A4Y7TU08_COPMI</name>
<feature type="compositionally biased region" description="Low complexity" evidence="2">
    <location>
        <begin position="32"/>
        <end position="97"/>
    </location>
</feature>
<feature type="compositionally biased region" description="Polar residues" evidence="2">
    <location>
        <begin position="678"/>
        <end position="689"/>
    </location>
</feature>
<feature type="region of interest" description="Disordered" evidence="2">
    <location>
        <begin position="1"/>
        <end position="97"/>
    </location>
</feature>
<evidence type="ECO:0000313" key="4">
    <source>
        <dbReference type="Proteomes" id="UP000298030"/>
    </source>
</evidence>
<gene>
    <name evidence="3" type="ORF">FA13DRAFT_907933</name>
</gene>
<evidence type="ECO:0000313" key="3">
    <source>
        <dbReference type="EMBL" id="TEB37461.1"/>
    </source>
</evidence>
<protein>
    <submittedName>
        <fullName evidence="3">Uncharacterized protein</fullName>
    </submittedName>
</protein>
<feature type="region of interest" description="Disordered" evidence="2">
    <location>
        <begin position="476"/>
        <end position="496"/>
    </location>
</feature>
<sequence length="733" mass="81216">MSHFDPEYAHMADYGQPEAPSTPRPVFNNRDSLVSVTSGTSATTSTTDVTDMTRSTNRTSTSGSSSTYTGTSYTGTTTTGDSSSSRRSSTSTRDRISSIASSAGQLDLLELEQMIYKVKEQLEFHKRRADAEERRANEAERKLQEYAEHLNKVNKARLAAQQEANKANEELRLYKIQLEYAQREINRAQNVLDLVEKQRATAEREAAEAKSKARRLNEEIVIETARREGRRQGLQEGLDRGRKLIMQEVEAAANIPQRRTSFALNRASFMDDDYGSDTDETGTISTESHITLQADRRPRPRSQVVPDPPRGPSPSPVPIPVPRPSSRASVAPEPRAPSRAATVVAESRPASRAPSVMGEPPRPVSRATSIRSEVRPSSRAPSVVAATPASRAPTVLADPRQPSRAPSAMGDTRPPSRATTVAQEPPRPHSRAPSVSYFSPGPIQMDYTIPPDNLIPTSIDGVLSIPPAFEFHRMPTTPERQPSPKLHTESFDSNPATYHNRRASLETDSASTTLSHIDLLKDPYNGQVATTPALSAIEEVSSQAMSPYPQDWNRQSVVSSAPWFFTFCVHIQPAKGWVFSRERGWGLRCWVSLCTSGSPKTTVNVEFCTIYPRETAFSNESSFEECLSCGDANPHQRSISGILISPPTYCSSLTSFLSSRTVTTRNRGYTKHREIRSDQQPSRHSSRSPTPVFVQGKSCRLYSDRNARERDRRVADRCHEQRAFSCLIRNLEG</sequence>
<feature type="compositionally biased region" description="Basic and acidic residues" evidence="2">
    <location>
        <begin position="1"/>
        <end position="10"/>
    </location>
</feature>